<dbReference type="Proteomes" id="UP000274922">
    <property type="component" value="Unassembled WGS sequence"/>
</dbReference>
<feature type="transmembrane region" description="Helical" evidence="6">
    <location>
        <begin position="101"/>
        <end position="130"/>
    </location>
</feature>
<evidence type="ECO:0000256" key="6">
    <source>
        <dbReference type="RuleBase" id="RU363132"/>
    </source>
</evidence>
<evidence type="ECO:0000313" key="10">
    <source>
        <dbReference type="Proteomes" id="UP000274922"/>
    </source>
</evidence>
<dbReference type="PROSITE" id="PS50845">
    <property type="entry name" value="RETICULON"/>
    <property type="match status" value="1"/>
</dbReference>
<keyword evidence="4 6" id="KW-1133">Transmembrane helix</keyword>
<comment type="subcellular location">
    <subcellularLocation>
        <location evidence="1 6">Endoplasmic reticulum membrane</location>
        <topology evidence="1 6">Multi-pass membrane protein</topology>
    </subcellularLocation>
</comment>
<keyword evidence="2 6" id="KW-0812">Transmembrane</keyword>
<keyword evidence="3 6" id="KW-0256">Endoplasmic reticulum</keyword>
<evidence type="ECO:0000256" key="3">
    <source>
        <dbReference type="ARBA" id="ARBA00022824"/>
    </source>
</evidence>
<evidence type="ECO:0000256" key="7">
    <source>
        <dbReference type="SAM" id="MobiDB-lite"/>
    </source>
</evidence>
<evidence type="ECO:0000313" key="9">
    <source>
        <dbReference type="EMBL" id="RKO98274.1"/>
    </source>
</evidence>
<dbReference type="EMBL" id="ML014527">
    <property type="protein sequence ID" value="RKO98274.1"/>
    <property type="molecule type" value="Genomic_DNA"/>
</dbReference>
<organism evidence="9 10">
    <name type="scientific">Caulochytrium protostelioides</name>
    <dbReference type="NCBI Taxonomy" id="1555241"/>
    <lineage>
        <taxon>Eukaryota</taxon>
        <taxon>Fungi</taxon>
        <taxon>Fungi incertae sedis</taxon>
        <taxon>Chytridiomycota</taxon>
        <taxon>Chytridiomycota incertae sedis</taxon>
        <taxon>Chytridiomycetes</taxon>
        <taxon>Caulochytriales</taxon>
        <taxon>Caulochytriaceae</taxon>
        <taxon>Caulochytrium</taxon>
    </lineage>
</organism>
<name>A0A4P9WXX3_9FUNG</name>
<keyword evidence="10" id="KW-1185">Reference proteome</keyword>
<evidence type="ECO:0000259" key="8">
    <source>
        <dbReference type="PROSITE" id="PS50845"/>
    </source>
</evidence>
<feature type="transmembrane region" description="Helical" evidence="6">
    <location>
        <begin position="197"/>
        <end position="220"/>
    </location>
</feature>
<dbReference type="AlphaFoldDB" id="A0A4P9WXX3"/>
<dbReference type="InterPro" id="IPR003388">
    <property type="entry name" value="Reticulon"/>
</dbReference>
<sequence length="270" mass="28360">MDTTSHIDHLSGQPLHGSDLKNPLVNPLVPDMPAPGPHDGPRTEQILQHGTSAAHAGLNHVGDAAAGAQAHGARDGAGGPVPHLNLEQVVMWQQPQYSAPALGFLLGAIYIVNTTPILTLVSSMALISLISTLGLSLFGRFTGRPVLPVASQNHEYVTAEVAQKAANTINAGIARVLYIASAENPQLSVTVLIGLALLYYTSGAISLSMWLGLGVVAAFVGPKTYVTYQAPIDAGLAHARETAQAQISRAQHKATDFYVKTFTPTKSKKN</sequence>
<proteinExistence type="predicted"/>
<evidence type="ECO:0000256" key="5">
    <source>
        <dbReference type="ARBA" id="ARBA00023136"/>
    </source>
</evidence>
<feature type="region of interest" description="Disordered" evidence="7">
    <location>
        <begin position="1"/>
        <end position="44"/>
    </location>
</feature>
<evidence type="ECO:0000256" key="2">
    <source>
        <dbReference type="ARBA" id="ARBA00022692"/>
    </source>
</evidence>
<dbReference type="GO" id="GO:0005789">
    <property type="term" value="C:endoplasmic reticulum membrane"/>
    <property type="evidence" value="ECO:0007669"/>
    <property type="project" value="UniProtKB-SubCell"/>
</dbReference>
<feature type="domain" description="Reticulon" evidence="8">
    <location>
        <begin position="86"/>
        <end position="270"/>
    </location>
</feature>
<accession>A0A4P9WXX3</accession>
<reference evidence="10" key="1">
    <citation type="journal article" date="2018" name="Nat. Microbiol.">
        <title>Leveraging single-cell genomics to expand the fungal tree of life.</title>
        <authorList>
            <person name="Ahrendt S.R."/>
            <person name="Quandt C.A."/>
            <person name="Ciobanu D."/>
            <person name="Clum A."/>
            <person name="Salamov A."/>
            <person name="Andreopoulos B."/>
            <person name="Cheng J.F."/>
            <person name="Woyke T."/>
            <person name="Pelin A."/>
            <person name="Henrissat B."/>
            <person name="Reynolds N.K."/>
            <person name="Benny G.L."/>
            <person name="Smith M.E."/>
            <person name="James T.Y."/>
            <person name="Grigoriev I.V."/>
        </authorList>
    </citation>
    <scope>NUCLEOTIDE SEQUENCE [LARGE SCALE GENOMIC DNA]</scope>
    <source>
        <strain evidence="10">ATCC 52028</strain>
    </source>
</reference>
<protein>
    <recommendedName>
        <fullName evidence="6">Reticulon-like protein</fullName>
    </recommendedName>
</protein>
<gene>
    <name evidence="9" type="ORF">CXG81DRAFT_28889</name>
</gene>
<evidence type="ECO:0000256" key="4">
    <source>
        <dbReference type="ARBA" id="ARBA00022989"/>
    </source>
</evidence>
<keyword evidence="5 6" id="KW-0472">Membrane</keyword>
<evidence type="ECO:0000256" key="1">
    <source>
        <dbReference type="ARBA" id="ARBA00004477"/>
    </source>
</evidence>
<dbReference type="Pfam" id="PF02453">
    <property type="entry name" value="Reticulon"/>
    <property type="match status" value="1"/>
</dbReference>